<keyword evidence="1" id="KW-0732">Signal</keyword>
<organism evidence="2 3">
    <name type="scientific">Hymenobacter gummosus</name>
    <dbReference type="NCBI Taxonomy" id="1776032"/>
    <lineage>
        <taxon>Bacteria</taxon>
        <taxon>Pseudomonadati</taxon>
        <taxon>Bacteroidota</taxon>
        <taxon>Cytophagia</taxon>
        <taxon>Cytophagales</taxon>
        <taxon>Hymenobacteraceae</taxon>
        <taxon>Hymenobacter</taxon>
    </lineage>
</organism>
<accession>A0A3S0JH42</accession>
<dbReference type="OrthoDB" id="9902459at2"/>
<keyword evidence="3" id="KW-1185">Reference proteome</keyword>
<reference evidence="2 3" key="1">
    <citation type="submission" date="2018-12" db="EMBL/GenBank/DDBJ databases">
        <title>Hymenobacter gummosus sp. nov., isolated from a spring.</title>
        <authorList>
            <person name="Nie L."/>
        </authorList>
    </citation>
    <scope>NUCLEOTIDE SEQUENCE [LARGE SCALE GENOMIC DNA]</scope>
    <source>
        <strain evidence="2 3">KCTC 52166</strain>
    </source>
</reference>
<protein>
    <submittedName>
        <fullName evidence="2">Uncharacterized protein</fullName>
    </submittedName>
</protein>
<dbReference type="Proteomes" id="UP000282184">
    <property type="component" value="Unassembled WGS sequence"/>
</dbReference>
<proteinExistence type="predicted"/>
<name>A0A3S0JH42_9BACT</name>
<dbReference type="EMBL" id="RXOF01000006">
    <property type="protein sequence ID" value="RTQ49712.1"/>
    <property type="molecule type" value="Genomic_DNA"/>
</dbReference>
<evidence type="ECO:0000313" key="3">
    <source>
        <dbReference type="Proteomes" id="UP000282184"/>
    </source>
</evidence>
<feature type="signal peptide" evidence="1">
    <location>
        <begin position="1"/>
        <end position="18"/>
    </location>
</feature>
<dbReference type="AlphaFoldDB" id="A0A3S0JH42"/>
<gene>
    <name evidence="2" type="ORF">EJV47_12935</name>
</gene>
<evidence type="ECO:0000256" key="1">
    <source>
        <dbReference type="SAM" id="SignalP"/>
    </source>
</evidence>
<evidence type="ECO:0000313" key="2">
    <source>
        <dbReference type="EMBL" id="RTQ49712.1"/>
    </source>
</evidence>
<dbReference type="RefSeq" id="WP_126693571.1">
    <property type="nucleotide sequence ID" value="NZ_RXOF01000006.1"/>
</dbReference>
<sequence>MRFILLLILWPLSLAARAQCLSLQDMRSLLGRTLADEDPFMVSRDFPYGQVSGDKIRWFGRDNGLTSVLTYSLAGSPGINRVDYCPRKPNRRFRTLLDQVQHTAGFVADGNIRVRSPLKHHYRFYTGPDCGVIVSHGPEGNLAVLVYTPARYQAAKQRLTQQ</sequence>
<feature type="chain" id="PRO_5018593262" evidence="1">
    <location>
        <begin position="19"/>
        <end position="162"/>
    </location>
</feature>
<comment type="caution">
    <text evidence="2">The sequence shown here is derived from an EMBL/GenBank/DDBJ whole genome shotgun (WGS) entry which is preliminary data.</text>
</comment>